<dbReference type="Proteomes" id="UP000198964">
    <property type="component" value="Unassembled WGS sequence"/>
</dbReference>
<proteinExistence type="predicted"/>
<gene>
    <name evidence="2" type="ORF">SAMN05216283_11353</name>
</gene>
<dbReference type="EMBL" id="FONW01000013">
    <property type="protein sequence ID" value="SFF69751.1"/>
    <property type="molecule type" value="Genomic_DNA"/>
</dbReference>
<evidence type="ECO:0000256" key="1">
    <source>
        <dbReference type="SAM" id="Phobius"/>
    </source>
</evidence>
<name>A0A1I2KXI3_9BACT</name>
<protein>
    <submittedName>
        <fullName evidence="2">Uncharacterized protein</fullName>
    </submittedName>
</protein>
<keyword evidence="1" id="KW-0472">Membrane</keyword>
<keyword evidence="1" id="KW-0812">Transmembrane</keyword>
<dbReference type="STRING" id="655355.SAMN05216283_11353"/>
<keyword evidence="3" id="KW-1185">Reference proteome</keyword>
<reference evidence="2 3" key="1">
    <citation type="submission" date="2016-10" db="EMBL/GenBank/DDBJ databases">
        <authorList>
            <person name="de Groot N.N."/>
        </authorList>
    </citation>
    <scope>NUCLEOTIDE SEQUENCE [LARGE SCALE GENOMIC DNA]</scope>
    <source>
        <strain evidence="2 3">CGMCC 1.9156</strain>
    </source>
</reference>
<accession>A0A1I2KXI3</accession>
<dbReference type="RefSeq" id="WP_093921309.1">
    <property type="nucleotide sequence ID" value="NZ_FONW01000013.1"/>
</dbReference>
<feature type="transmembrane region" description="Helical" evidence="1">
    <location>
        <begin position="55"/>
        <end position="73"/>
    </location>
</feature>
<sequence length="75" mass="8831">MGIGAEIFNFIGAVVRWIYGTIWRTIARKKKFTFKEYLRGPNDSDDWFDFAGHEFVNRIIGAGFLMIIIYLTMKY</sequence>
<dbReference type="AlphaFoldDB" id="A0A1I2KXI3"/>
<evidence type="ECO:0000313" key="3">
    <source>
        <dbReference type="Proteomes" id="UP000198964"/>
    </source>
</evidence>
<keyword evidence="1" id="KW-1133">Transmembrane helix</keyword>
<organism evidence="2 3">
    <name type="scientific">Sunxiuqinia elliptica</name>
    <dbReference type="NCBI Taxonomy" id="655355"/>
    <lineage>
        <taxon>Bacteria</taxon>
        <taxon>Pseudomonadati</taxon>
        <taxon>Bacteroidota</taxon>
        <taxon>Bacteroidia</taxon>
        <taxon>Marinilabiliales</taxon>
        <taxon>Prolixibacteraceae</taxon>
        <taxon>Sunxiuqinia</taxon>
    </lineage>
</organism>
<evidence type="ECO:0000313" key="2">
    <source>
        <dbReference type="EMBL" id="SFF69751.1"/>
    </source>
</evidence>